<evidence type="ECO:0000313" key="3">
    <source>
        <dbReference type="Proteomes" id="UP000002640"/>
    </source>
</evidence>
<keyword evidence="3" id="KW-1185">Reference proteome</keyword>
<dbReference type="GeneID" id="20661973"/>
<gene>
    <name evidence="2" type="ORF">PHYSODRAFT_534290</name>
</gene>
<organism evidence="2 3">
    <name type="scientific">Phytophthora sojae (strain P6497)</name>
    <name type="common">Soybean stem and root rot agent</name>
    <name type="synonym">Phytophthora megasperma f. sp. glycines</name>
    <dbReference type="NCBI Taxonomy" id="1094619"/>
    <lineage>
        <taxon>Eukaryota</taxon>
        <taxon>Sar</taxon>
        <taxon>Stramenopiles</taxon>
        <taxon>Oomycota</taxon>
        <taxon>Peronosporomycetes</taxon>
        <taxon>Peronosporales</taxon>
        <taxon>Peronosporaceae</taxon>
        <taxon>Phytophthora</taxon>
    </lineage>
</organism>
<proteinExistence type="predicted"/>
<feature type="compositionally biased region" description="Basic and acidic residues" evidence="1">
    <location>
        <begin position="201"/>
        <end position="214"/>
    </location>
</feature>
<feature type="compositionally biased region" description="Acidic residues" evidence="1">
    <location>
        <begin position="190"/>
        <end position="200"/>
    </location>
</feature>
<dbReference type="InParanoid" id="G5AGM7"/>
<accession>G5AGM7</accession>
<protein>
    <submittedName>
        <fullName evidence="2">Uncharacterized protein</fullName>
    </submittedName>
</protein>
<evidence type="ECO:0000313" key="2">
    <source>
        <dbReference type="EMBL" id="EGZ05307.1"/>
    </source>
</evidence>
<dbReference type="EMBL" id="JH159167">
    <property type="protein sequence ID" value="EGZ05307.1"/>
    <property type="molecule type" value="Genomic_DNA"/>
</dbReference>
<dbReference type="STRING" id="1094619.G5AGM7"/>
<evidence type="ECO:0000256" key="1">
    <source>
        <dbReference type="SAM" id="MobiDB-lite"/>
    </source>
</evidence>
<dbReference type="KEGG" id="psoj:PHYSODRAFT_534290"/>
<name>G5AGM7_PHYSP</name>
<dbReference type="Proteomes" id="UP000002640">
    <property type="component" value="Unassembled WGS sequence"/>
</dbReference>
<feature type="region of interest" description="Disordered" evidence="1">
    <location>
        <begin position="180"/>
        <end position="234"/>
    </location>
</feature>
<dbReference type="AlphaFoldDB" id="G5AGM7"/>
<sequence length="356" mass="39263">MYTAAAGHSSEETGTAIYSKSLLGAVQRKELPNARVTHRKDGYLSSWVIDCHLHEVAQWYGRTTGANSNGDQAAALLAASDAQQAGETNAAAVAAATNERRLLQELRAAQQTGQIQRFSLSQPAFQLQLSWRAELTDEMKSEVVDRWTKLLYAKHGHLESRQLARLAHLYGALYAAALPAPSPTSTARDGEDEEDEEDLDDKAHALETKPVRYFEDDDDKDDAAAGGDDVEGDEDERLLQKMLRPLTESLIEAIERGTRSLIQLRLGGGGPLEGSDTEESTSNDEGIKWTSYAVAKVFHGLTTPQLPTRQWRDHVCWRRYSDLAFERIVQIAHKVILEEEALESTVKSASVGMSTT</sequence>
<dbReference type="RefSeq" id="XP_009539228.1">
    <property type="nucleotide sequence ID" value="XM_009540933.1"/>
</dbReference>
<reference evidence="2 3" key="1">
    <citation type="journal article" date="2006" name="Science">
        <title>Phytophthora genome sequences uncover evolutionary origins and mechanisms of pathogenesis.</title>
        <authorList>
            <person name="Tyler B.M."/>
            <person name="Tripathy S."/>
            <person name="Zhang X."/>
            <person name="Dehal P."/>
            <person name="Jiang R.H."/>
            <person name="Aerts A."/>
            <person name="Arredondo F.D."/>
            <person name="Baxter L."/>
            <person name="Bensasson D."/>
            <person name="Beynon J.L."/>
            <person name="Chapman J."/>
            <person name="Damasceno C.M."/>
            <person name="Dorrance A.E."/>
            <person name="Dou D."/>
            <person name="Dickerman A.W."/>
            <person name="Dubchak I.L."/>
            <person name="Garbelotto M."/>
            <person name="Gijzen M."/>
            <person name="Gordon S.G."/>
            <person name="Govers F."/>
            <person name="Grunwald N.J."/>
            <person name="Huang W."/>
            <person name="Ivors K.L."/>
            <person name="Jones R.W."/>
            <person name="Kamoun S."/>
            <person name="Krampis K."/>
            <person name="Lamour K.H."/>
            <person name="Lee M.K."/>
            <person name="McDonald W.H."/>
            <person name="Medina M."/>
            <person name="Meijer H.J."/>
            <person name="Nordberg E.K."/>
            <person name="Maclean D.J."/>
            <person name="Ospina-Giraldo M.D."/>
            <person name="Morris P.F."/>
            <person name="Phuntumart V."/>
            <person name="Putnam N.H."/>
            <person name="Rash S."/>
            <person name="Rose J.K."/>
            <person name="Sakihama Y."/>
            <person name="Salamov A.A."/>
            <person name="Savidor A."/>
            <person name="Scheuring C.F."/>
            <person name="Smith B.M."/>
            <person name="Sobral B.W."/>
            <person name="Terry A."/>
            <person name="Torto-Alalibo T.A."/>
            <person name="Win J."/>
            <person name="Xu Z."/>
            <person name="Zhang H."/>
            <person name="Grigoriev I.V."/>
            <person name="Rokhsar D.S."/>
            <person name="Boore J.L."/>
        </authorList>
    </citation>
    <scope>NUCLEOTIDE SEQUENCE [LARGE SCALE GENOMIC DNA]</scope>
    <source>
        <strain evidence="2 3">P6497</strain>
    </source>
</reference>